<dbReference type="EMBL" id="DS688429">
    <property type="protein sequence ID" value="EEC04531.1"/>
    <property type="molecule type" value="Genomic_DNA"/>
</dbReference>
<sequence length="78" mass="8728">MDVICRTCATRQGLDKIIQGLEGTWTPAKVARHQETLLATVHRLRESRGRRGRHQLRALQAQRDLALEKASGRSPGSL</sequence>
<evidence type="ECO:0000313" key="3">
    <source>
        <dbReference type="Proteomes" id="UP000001555"/>
    </source>
</evidence>
<organism>
    <name type="scientific">Ixodes scapularis</name>
    <name type="common">Black-legged tick</name>
    <name type="synonym">Deer tick</name>
    <dbReference type="NCBI Taxonomy" id="6945"/>
    <lineage>
        <taxon>Eukaryota</taxon>
        <taxon>Metazoa</taxon>
        <taxon>Ecdysozoa</taxon>
        <taxon>Arthropoda</taxon>
        <taxon>Chelicerata</taxon>
        <taxon>Arachnida</taxon>
        <taxon>Acari</taxon>
        <taxon>Parasitiformes</taxon>
        <taxon>Ixodida</taxon>
        <taxon>Ixodoidea</taxon>
        <taxon>Ixodidae</taxon>
        <taxon>Ixodinae</taxon>
        <taxon>Ixodes</taxon>
    </lineage>
</organism>
<dbReference type="EMBL" id="ABJB010435051">
    <property type="status" value="NOT_ANNOTATED_CDS"/>
    <property type="molecule type" value="Genomic_DNA"/>
</dbReference>
<dbReference type="VEuPathDB" id="VectorBase:ISCI002734"/>
<reference evidence="2" key="2">
    <citation type="submission" date="2020-05" db="UniProtKB">
        <authorList>
            <consortium name="EnsemblMetazoa"/>
        </authorList>
    </citation>
    <scope>IDENTIFICATION</scope>
    <source>
        <strain evidence="2">wikel</strain>
    </source>
</reference>
<dbReference type="InParanoid" id="B7PD59"/>
<evidence type="ECO:0000313" key="1">
    <source>
        <dbReference type="EMBL" id="EEC04531.1"/>
    </source>
</evidence>
<dbReference type="Proteomes" id="UP000001555">
    <property type="component" value="Unassembled WGS sequence"/>
</dbReference>
<keyword evidence="3" id="KW-1185">Reference proteome</keyword>
<proteinExistence type="predicted"/>
<dbReference type="VEuPathDB" id="VectorBase:ISCW002734"/>
<dbReference type="EnsemblMetazoa" id="ISCW002734-RA">
    <property type="protein sequence ID" value="ISCW002734-PA"/>
    <property type="gene ID" value="ISCW002734"/>
</dbReference>
<accession>B7PD59</accession>
<dbReference type="PaxDb" id="6945-B7PD59"/>
<reference evidence="1 3" key="1">
    <citation type="submission" date="2008-03" db="EMBL/GenBank/DDBJ databases">
        <title>Annotation of Ixodes scapularis.</title>
        <authorList>
            <consortium name="Ixodes scapularis Genome Project Consortium"/>
            <person name="Caler E."/>
            <person name="Hannick L.I."/>
            <person name="Bidwell S."/>
            <person name="Joardar V."/>
            <person name="Thiagarajan M."/>
            <person name="Amedeo P."/>
            <person name="Galinsky K.J."/>
            <person name="Schobel S."/>
            <person name="Inman J."/>
            <person name="Hostetler J."/>
            <person name="Miller J."/>
            <person name="Hammond M."/>
            <person name="Megy K."/>
            <person name="Lawson D."/>
            <person name="Kodira C."/>
            <person name="Sutton G."/>
            <person name="Meyer J."/>
            <person name="Hill C.A."/>
            <person name="Birren B."/>
            <person name="Nene V."/>
            <person name="Collins F."/>
            <person name="Alarcon-Chaidez F."/>
            <person name="Wikel S."/>
            <person name="Strausberg R."/>
        </authorList>
    </citation>
    <scope>NUCLEOTIDE SEQUENCE [LARGE SCALE GENOMIC DNA]</scope>
    <source>
        <strain evidence="3">Wikel</strain>
        <strain evidence="1">Wikel colony</strain>
    </source>
</reference>
<gene>
    <name evidence="1" type="ORF">IscW_ISCW002734</name>
</gene>
<name>B7PD59_IXOSC</name>
<evidence type="ECO:0000313" key="2">
    <source>
        <dbReference type="EnsemblMetazoa" id="ISCW002734-PA"/>
    </source>
</evidence>
<dbReference type="HOGENOM" id="CLU_2624725_0_0_1"/>
<dbReference type="AlphaFoldDB" id="B7PD59"/>
<protein>
    <submittedName>
        <fullName evidence="1 2">Uncharacterized protein</fullName>
    </submittedName>
</protein>